<dbReference type="InterPro" id="IPR020579">
    <property type="entry name" value="Exonuc_VII_lsu_C"/>
</dbReference>
<dbReference type="Proteomes" id="UP000321230">
    <property type="component" value="Unassembled WGS sequence"/>
</dbReference>
<organism evidence="2 3">
    <name type="scientific">Gluconobacter wancherniae NBRC 103581</name>
    <dbReference type="NCBI Taxonomy" id="656744"/>
    <lineage>
        <taxon>Bacteria</taxon>
        <taxon>Pseudomonadati</taxon>
        <taxon>Pseudomonadota</taxon>
        <taxon>Alphaproteobacteria</taxon>
        <taxon>Acetobacterales</taxon>
        <taxon>Acetobacteraceae</taxon>
        <taxon>Gluconobacter</taxon>
    </lineage>
</organism>
<dbReference type="Pfam" id="PF02601">
    <property type="entry name" value="Exonuc_VII_L"/>
    <property type="match status" value="1"/>
</dbReference>
<dbReference type="GO" id="GO:0008855">
    <property type="term" value="F:exodeoxyribonuclease VII activity"/>
    <property type="evidence" value="ECO:0007669"/>
    <property type="project" value="InterPro"/>
</dbReference>
<dbReference type="PANTHER" id="PTHR30008:SF0">
    <property type="entry name" value="EXODEOXYRIBONUCLEASE 7 LARGE SUBUNIT"/>
    <property type="match status" value="1"/>
</dbReference>
<protein>
    <recommendedName>
        <fullName evidence="1">Exonuclease VII large subunit C-terminal domain-containing protein</fullName>
    </recommendedName>
</protein>
<evidence type="ECO:0000313" key="2">
    <source>
        <dbReference type="EMBL" id="GEK94029.1"/>
    </source>
</evidence>
<evidence type="ECO:0000259" key="1">
    <source>
        <dbReference type="Pfam" id="PF02601"/>
    </source>
</evidence>
<dbReference type="PANTHER" id="PTHR30008">
    <property type="entry name" value="EXODEOXYRIBONUCLEASE 7 LARGE SUBUNIT"/>
    <property type="match status" value="1"/>
</dbReference>
<keyword evidence="3" id="KW-1185">Reference proteome</keyword>
<proteinExistence type="predicted"/>
<accession>A0A511B0P9</accession>
<feature type="domain" description="Exonuclease VII large subunit C-terminal" evidence="1">
    <location>
        <begin position="111"/>
        <end position="248"/>
    </location>
</feature>
<gene>
    <name evidence="2" type="ORF">GWA01_17990</name>
</gene>
<dbReference type="GO" id="GO:0006308">
    <property type="term" value="P:DNA catabolic process"/>
    <property type="evidence" value="ECO:0007669"/>
    <property type="project" value="InterPro"/>
</dbReference>
<dbReference type="AlphaFoldDB" id="A0A511B0P9"/>
<evidence type="ECO:0000313" key="3">
    <source>
        <dbReference type="Proteomes" id="UP000321230"/>
    </source>
</evidence>
<reference evidence="2 3" key="1">
    <citation type="submission" date="2019-07" db="EMBL/GenBank/DDBJ databases">
        <title>Whole genome shotgun sequence of Gluconobacter wancherniae NBRC 103581.</title>
        <authorList>
            <person name="Hosoyama A."/>
            <person name="Uohara A."/>
            <person name="Ohji S."/>
            <person name="Ichikawa N."/>
        </authorList>
    </citation>
    <scope>NUCLEOTIDE SEQUENCE [LARGE SCALE GENOMIC DNA]</scope>
    <source>
        <strain evidence="2 3">NBRC 103581</strain>
    </source>
</reference>
<sequence>MVGQLGDVAPNTYRKHYQLPLIDLHNGSTISLEASKNTLANADLRPGDRVRLTGALRARLYRGQVTLRFEVLAAEAHDAVVQQIERVQRSVIDTLRDLPWTFHPYPEQREARIALIHSAASNALVAEDFLQALGGGWRPERVRTLPTAMNDPTRIAEAISSVREEILVVVRGGGEASEFGVFEHPFVLEALSGSSAHRVLGVGHSANRTLAERMVDHTATTPADAGHYIRRMSGRLWQGQEEARAQQEELAALRESITALAGVSSRPPFSLRLRNSALLLLVGGLAGLLLSRLF</sequence>
<comment type="caution">
    <text evidence="2">The sequence shown here is derived from an EMBL/GenBank/DDBJ whole genome shotgun (WGS) entry which is preliminary data.</text>
</comment>
<name>A0A511B0P9_9PROT</name>
<dbReference type="EMBL" id="BJUZ01000002">
    <property type="protein sequence ID" value="GEK94029.1"/>
    <property type="molecule type" value="Genomic_DNA"/>
</dbReference>
<dbReference type="GO" id="GO:0009318">
    <property type="term" value="C:exodeoxyribonuclease VII complex"/>
    <property type="evidence" value="ECO:0007669"/>
    <property type="project" value="InterPro"/>
</dbReference>
<dbReference type="InterPro" id="IPR003753">
    <property type="entry name" value="Exonuc_VII_L"/>
</dbReference>